<dbReference type="AlphaFoldDB" id="A0A220S4F9"/>
<proteinExistence type="predicted"/>
<protein>
    <submittedName>
        <fullName evidence="1">Uncharacterized protein</fullName>
    </submittedName>
</protein>
<dbReference type="EMBL" id="CP022278">
    <property type="protein sequence ID" value="ASK28330.1"/>
    <property type="molecule type" value="Genomic_DNA"/>
</dbReference>
<name>A0A220S4F9_9NEIS</name>
<keyword evidence="2" id="KW-1185">Reference proteome</keyword>
<dbReference type="OrthoDB" id="8611334at2"/>
<dbReference type="Proteomes" id="UP000198238">
    <property type="component" value="Chromosome"/>
</dbReference>
<accession>A0A220S4F9</accession>
<organism evidence="1 2">
    <name type="scientific">Neisseria chenwenguii</name>
    <dbReference type="NCBI Taxonomy" id="1853278"/>
    <lineage>
        <taxon>Bacteria</taxon>
        <taxon>Pseudomonadati</taxon>
        <taxon>Pseudomonadota</taxon>
        <taxon>Betaproteobacteria</taxon>
        <taxon>Neisseriales</taxon>
        <taxon>Neisseriaceae</taxon>
        <taxon>Neisseria</taxon>
    </lineage>
</organism>
<sequence>MKTAARRLPAAPVLKPEALHRFALIVDGNAHRSDLCGAALPDTPHPALSEALIPQIRTVATLIAAARHDFGSRSPGVFTEEADFFAARILVLGARRFHLDITLVPMLNTANRRAREFAQRHGLPFAPAEIRMSLNAGRPANLLIIESCRHAENIGSLVENSRAFAANLPFAV</sequence>
<evidence type="ECO:0000313" key="2">
    <source>
        <dbReference type="Proteomes" id="UP000198238"/>
    </source>
</evidence>
<dbReference type="RefSeq" id="WP_089037019.1">
    <property type="nucleotide sequence ID" value="NZ_CP022278.1"/>
</dbReference>
<dbReference type="KEGG" id="nei:BG910_11820"/>
<gene>
    <name evidence="1" type="ORF">BG910_11820</name>
</gene>
<reference evidence="1 2" key="1">
    <citation type="submission" date="2017-06" db="EMBL/GenBank/DDBJ databases">
        <title>Neisseria chenwenguii sp. nov., isolated from the intestinal contents of Tibetan Plateau Pika in Yushu, Qinghai Province, China.</title>
        <authorList>
            <person name="Zhang G."/>
        </authorList>
    </citation>
    <scope>NUCLEOTIDE SEQUENCE [LARGE SCALE GENOMIC DNA]</scope>
    <source>
        <strain evidence="1 2">10023</strain>
    </source>
</reference>
<evidence type="ECO:0000313" key="1">
    <source>
        <dbReference type="EMBL" id="ASK28330.1"/>
    </source>
</evidence>